<proteinExistence type="predicted"/>
<accession>A0AAV8ZG80</accession>
<organism evidence="2 3">
    <name type="scientific">Aromia moschata</name>
    <dbReference type="NCBI Taxonomy" id="1265417"/>
    <lineage>
        <taxon>Eukaryota</taxon>
        <taxon>Metazoa</taxon>
        <taxon>Ecdysozoa</taxon>
        <taxon>Arthropoda</taxon>
        <taxon>Hexapoda</taxon>
        <taxon>Insecta</taxon>
        <taxon>Pterygota</taxon>
        <taxon>Neoptera</taxon>
        <taxon>Endopterygota</taxon>
        <taxon>Coleoptera</taxon>
        <taxon>Polyphaga</taxon>
        <taxon>Cucujiformia</taxon>
        <taxon>Chrysomeloidea</taxon>
        <taxon>Cerambycidae</taxon>
        <taxon>Cerambycinae</taxon>
        <taxon>Callichromatini</taxon>
        <taxon>Aromia</taxon>
    </lineage>
</organism>
<reference evidence="2" key="1">
    <citation type="journal article" date="2023" name="Insect Mol. Biol.">
        <title>Genome sequencing provides insights into the evolution of gene families encoding plant cell wall-degrading enzymes in longhorned beetles.</title>
        <authorList>
            <person name="Shin N.R."/>
            <person name="Okamura Y."/>
            <person name="Kirsch R."/>
            <person name="Pauchet Y."/>
        </authorList>
    </citation>
    <scope>NUCLEOTIDE SEQUENCE</scope>
    <source>
        <strain evidence="2">AMC_N1</strain>
    </source>
</reference>
<evidence type="ECO:0000313" key="3">
    <source>
        <dbReference type="Proteomes" id="UP001162162"/>
    </source>
</evidence>
<dbReference type="EMBL" id="JAPWTK010000001">
    <property type="protein sequence ID" value="KAJ8963314.1"/>
    <property type="molecule type" value="Genomic_DNA"/>
</dbReference>
<dbReference type="Proteomes" id="UP001162162">
    <property type="component" value="Unassembled WGS sequence"/>
</dbReference>
<keyword evidence="3" id="KW-1185">Reference proteome</keyword>
<feature type="region of interest" description="Disordered" evidence="1">
    <location>
        <begin position="1"/>
        <end position="31"/>
    </location>
</feature>
<comment type="caution">
    <text evidence="2">The sequence shown here is derived from an EMBL/GenBank/DDBJ whole genome shotgun (WGS) entry which is preliminary data.</text>
</comment>
<evidence type="ECO:0000256" key="1">
    <source>
        <dbReference type="SAM" id="MobiDB-lite"/>
    </source>
</evidence>
<name>A0AAV8ZG80_9CUCU</name>
<feature type="compositionally biased region" description="Basic and acidic residues" evidence="1">
    <location>
        <begin position="1"/>
        <end position="11"/>
    </location>
</feature>
<sequence length="200" mass="22573">MVERTPKKDSNQHNTSFSPVTLSRSPASSQINLTGSPRVVRDLVANLYNNIQHWNDSHIKGAQIVKNIAVLKSDNPKCYSSQLEEHTSNLYQVVKDLQMLKNSFDSFKGQVNALKKLKNPEILFVSLDIDSIVDMVETIANAYLKEFETKTTVLENIAHCKNDDEAMFFAACWTMQPCVTSVINLKLEALLVETGHRNFN</sequence>
<evidence type="ECO:0000313" key="2">
    <source>
        <dbReference type="EMBL" id="KAJ8963314.1"/>
    </source>
</evidence>
<protein>
    <submittedName>
        <fullName evidence="2">Uncharacterized protein</fullName>
    </submittedName>
</protein>
<gene>
    <name evidence="2" type="ORF">NQ318_018783</name>
</gene>
<feature type="compositionally biased region" description="Polar residues" evidence="1">
    <location>
        <begin position="12"/>
        <end position="31"/>
    </location>
</feature>
<dbReference type="AlphaFoldDB" id="A0AAV8ZG80"/>